<dbReference type="Proteomes" id="UP000031830">
    <property type="component" value="Chromosome"/>
</dbReference>
<name>A0A0B6D154_9GAMM</name>
<evidence type="ECO:0000313" key="2">
    <source>
        <dbReference type="Proteomes" id="UP000031830"/>
    </source>
</evidence>
<accession>A0A0B6D154</accession>
<reference evidence="1 2" key="1">
    <citation type="journal article" date="2015" name="Genome Announc.">
        <title>Genome sequencing of 18 francisella strains to aid in assay development and testing.</title>
        <authorList>
            <person name="Johnson S.L."/>
            <person name="Daligault H.E."/>
            <person name="Davenport K.W."/>
            <person name="Coyne S.R."/>
            <person name="Frey K.G."/>
            <person name="Koroleva G.I."/>
            <person name="Broomall S.M."/>
            <person name="Bishop-Lilly K.A."/>
            <person name="Bruce D.C."/>
            <person name="Chertkov O."/>
            <person name="Freitas T."/>
            <person name="Jaissle J."/>
            <person name="Ladner J.T."/>
            <person name="Rosenzweig C.N."/>
            <person name="Gibbons H.S."/>
            <person name="Palacios G.F."/>
            <person name="Redden C.L."/>
            <person name="Xu Y."/>
            <person name="Minogue T.D."/>
            <person name="Chain P.S."/>
        </authorList>
    </citation>
    <scope>NUCLEOTIDE SEQUENCE [LARGE SCALE GENOMIC DNA]</scope>
    <source>
        <strain evidence="1 2">GA01-2794</strain>
    </source>
</reference>
<dbReference type="RefSeq" id="WP_044526091.1">
    <property type="nucleotide sequence ID" value="NZ_CP009440.1"/>
</dbReference>
<dbReference type="EMBL" id="CP009440">
    <property type="protein sequence ID" value="AJI52596.1"/>
    <property type="molecule type" value="Genomic_DNA"/>
</dbReference>
<sequence>MLSNNSQNIDTEVKGNKLKGNLTLGFDLLLKNSNKDEVASVTHSYVLSKVVAVGAAAAATAYVVSLFIPGIGKIVAGATVATAVANS</sequence>
<organism evidence="1 2">
    <name type="scientific">Francisella philomiragia</name>
    <dbReference type="NCBI Taxonomy" id="28110"/>
    <lineage>
        <taxon>Bacteria</taxon>
        <taxon>Pseudomonadati</taxon>
        <taxon>Pseudomonadota</taxon>
        <taxon>Gammaproteobacteria</taxon>
        <taxon>Thiotrichales</taxon>
        <taxon>Francisellaceae</taxon>
        <taxon>Francisella</taxon>
    </lineage>
</organism>
<protein>
    <submittedName>
        <fullName evidence="1">Uncharacterized protein</fullName>
    </submittedName>
</protein>
<dbReference type="AlphaFoldDB" id="A0A0B6D154"/>
<proteinExistence type="predicted"/>
<evidence type="ECO:0000313" key="1">
    <source>
        <dbReference type="EMBL" id="AJI52596.1"/>
    </source>
</evidence>
<dbReference type="KEGG" id="fpz:LA55_917"/>
<gene>
    <name evidence="1" type="ORF">LA55_917</name>
</gene>